<feature type="compositionally biased region" description="Basic residues" evidence="1">
    <location>
        <begin position="47"/>
        <end position="65"/>
    </location>
</feature>
<feature type="transmembrane region" description="Helical" evidence="2">
    <location>
        <begin position="958"/>
        <end position="991"/>
    </location>
</feature>
<keyword evidence="2" id="KW-1133">Transmembrane helix</keyword>
<reference evidence="3" key="1">
    <citation type="journal article" date="2023" name="Mol. Phylogenet. Evol.">
        <title>Genome-scale phylogeny and comparative genomics of the fungal order Sordariales.</title>
        <authorList>
            <person name="Hensen N."/>
            <person name="Bonometti L."/>
            <person name="Westerberg I."/>
            <person name="Brannstrom I.O."/>
            <person name="Guillou S."/>
            <person name="Cros-Aarteil S."/>
            <person name="Calhoun S."/>
            <person name="Haridas S."/>
            <person name="Kuo A."/>
            <person name="Mondo S."/>
            <person name="Pangilinan J."/>
            <person name="Riley R."/>
            <person name="LaButti K."/>
            <person name="Andreopoulos B."/>
            <person name="Lipzen A."/>
            <person name="Chen C."/>
            <person name="Yan M."/>
            <person name="Daum C."/>
            <person name="Ng V."/>
            <person name="Clum A."/>
            <person name="Steindorff A."/>
            <person name="Ohm R.A."/>
            <person name="Martin F."/>
            <person name="Silar P."/>
            <person name="Natvig D.O."/>
            <person name="Lalanne C."/>
            <person name="Gautier V."/>
            <person name="Ament-Velasquez S.L."/>
            <person name="Kruys A."/>
            <person name="Hutchinson M.I."/>
            <person name="Powell A.J."/>
            <person name="Barry K."/>
            <person name="Miller A.N."/>
            <person name="Grigoriev I.V."/>
            <person name="Debuchy R."/>
            <person name="Gladieux P."/>
            <person name="Hiltunen Thoren M."/>
            <person name="Johannesson H."/>
        </authorList>
    </citation>
    <scope>NUCLEOTIDE SEQUENCE</scope>
    <source>
        <strain evidence="3">CBS 958.72</strain>
    </source>
</reference>
<protein>
    <submittedName>
        <fullName evidence="3">Uncharacterized protein</fullName>
    </submittedName>
</protein>
<evidence type="ECO:0000256" key="1">
    <source>
        <dbReference type="SAM" id="MobiDB-lite"/>
    </source>
</evidence>
<organism evidence="3 4">
    <name type="scientific">Lasiosphaeria ovina</name>
    <dbReference type="NCBI Taxonomy" id="92902"/>
    <lineage>
        <taxon>Eukaryota</taxon>
        <taxon>Fungi</taxon>
        <taxon>Dikarya</taxon>
        <taxon>Ascomycota</taxon>
        <taxon>Pezizomycotina</taxon>
        <taxon>Sordariomycetes</taxon>
        <taxon>Sordariomycetidae</taxon>
        <taxon>Sordariales</taxon>
        <taxon>Lasiosphaeriaceae</taxon>
        <taxon>Lasiosphaeria</taxon>
    </lineage>
</organism>
<evidence type="ECO:0000256" key="2">
    <source>
        <dbReference type="SAM" id="Phobius"/>
    </source>
</evidence>
<dbReference type="EMBL" id="JAULSN010000013">
    <property type="protein sequence ID" value="KAK3360981.1"/>
    <property type="molecule type" value="Genomic_DNA"/>
</dbReference>
<accession>A0AAE0MXS3</accession>
<feature type="transmembrane region" description="Helical" evidence="2">
    <location>
        <begin position="905"/>
        <end position="921"/>
    </location>
</feature>
<feature type="region of interest" description="Disordered" evidence="1">
    <location>
        <begin position="1798"/>
        <end position="1820"/>
    </location>
</feature>
<name>A0AAE0MXS3_9PEZI</name>
<keyword evidence="4" id="KW-1185">Reference proteome</keyword>
<reference evidence="3" key="2">
    <citation type="submission" date="2023-06" db="EMBL/GenBank/DDBJ databases">
        <authorList>
            <consortium name="Lawrence Berkeley National Laboratory"/>
            <person name="Haridas S."/>
            <person name="Hensen N."/>
            <person name="Bonometti L."/>
            <person name="Westerberg I."/>
            <person name="Brannstrom I.O."/>
            <person name="Guillou S."/>
            <person name="Cros-Aarteil S."/>
            <person name="Calhoun S."/>
            <person name="Kuo A."/>
            <person name="Mondo S."/>
            <person name="Pangilinan J."/>
            <person name="Riley R."/>
            <person name="Labutti K."/>
            <person name="Andreopoulos B."/>
            <person name="Lipzen A."/>
            <person name="Chen C."/>
            <person name="Yanf M."/>
            <person name="Daum C."/>
            <person name="Ng V."/>
            <person name="Clum A."/>
            <person name="Steindorff A."/>
            <person name="Ohm R."/>
            <person name="Martin F."/>
            <person name="Silar P."/>
            <person name="Natvig D."/>
            <person name="Lalanne C."/>
            <person name="Gautier V."/>
            <person name="Ament-Velasquez S.L."/>
            <person name="Kruys A."/>
            <person name="Hutchinson M.I."/>
            <person name="Powell A.J."/>
            <person name="Barry K."/>
            <person name="Miller A.N."/>
            <person name="Grigoriev I.V."/>
            <person name="Debuchy R."/>
            <person name="Gladieux P."/>
            <person name="Thoren M.H."/>
            <person name="Johannesson H."/>
        </authorList>
    </citation>
    <scope>NUCLEOTIDE SEQUENCE</scope>
    <source>
        <strain evidence="3">CBS 958.72</strain>
    </source>
</reference>
<evidence type="ECO:0000313" key="4">
    <source>
        <dbReference type="Proteomes" id="UP001287356"/>
    </source>
</evidence>
<feature type="compositionally biased region" description="Acidic residues" evidence="1">
    <location>
        <begin position="1798"/>
        <end position="1810"/>
    </location>
</feature>
<comment type="caution">
    <text evidence="3">The sequence shown here is derived from an EMBL/GenBank/DDBJ whole genome shotgun (WGS) entry which is preliminary data.</text>
</comment>
<proteinExistence type="predicted"/>
<dbReference type="GO" id="GO:0016539">
    <property type="term" value="P:intein-mediated protein splicing"/>
    <property type="evidence" value="ECO:0007669"/>
    <property type="project" value="InterPro"/>
</dbReference>
<feature type="transmembrane region" description="Helical" evidence="2">
    <location>
        <begin position="997"/>
        <end position="1021"/>
    </location>
</feature>
<dbReference type="PROSITE" id="PS50817">
    <property type="entry name" value="INTEIN_N_TER"/>
    <property type="match status" value="1"/>
</dbReference>
<keyword evidence="2" id="KW-0812">Transmembrane</keyword>
<evidence type="ECO:0000313" key="3">
    <source>
        <dbReference type="EMBL" id="KAK3360981.1"/>
    </source>
</evidence>
<dbReference type="InterPro" id="IPR006141">
    <property type="entry name" value="Intein_N"/>
</dbReference>
<feature type="region of interest" description="Disordered" evidence="1">
    <location>
        <begin position="43"/>
        <end position="71"/>
    </location>
</feature>
<feature type="transmembrane region" description="Helical" evidence="2">
    <location>
        <begin position="927"/>
        <end position="946"/>
    </location>
</feature>
<gene>
    <name evidence="3" type="ORF">B0T24DRAFT_599766</name>
</gene>
<sequence>MNLNTPSPSMTWGSASLEGLFSSNAASKPLRVSEVRARLGIKEDSKKRRAMRRALHKKKLKQSRRSPKELRDAIRTNPMQYGCPRAFKVLAAGQDVFGQCKLHDKSFYQDEEQRLYFPAFGVPGQPVRLNNSWIKPDNVDVSADKTFFTIRAGSLALYLDFTLPNLPTGFLSTPKSSYALRLEPDAVVYAVQVSANAGAARSQDALSWDDKSPDSPWQTATWEQDTMRFAFDTIVIDGDWGDKELLNEVSFRDLLTGKALDLGLANRGLYSCDMAEIQPGNDIILNVGVRPRIIPAPPAERSNRSVKSVFPAKATFRFDELGASFVGAYALASEGDVYAVKGFVHDGVDSVRFGNEQVTFSSHLEPLKDPFLGRFLGGLKDQTALDVLGLMSLNPMQPDPQSATNSRDIVSSVADSDFHNIITYYMDDDIRKTFIQDDLITFSDPTVLAIAKDTPENAAAVSAFYKQLQTPYVVARLAQMPFDLSKSCNAVRAQAQLKDIPANSDVYARHSDLLYQYRFRCQFPVFQHYLDDQASRDYSDAMRTAAKNMKNRIATAAADLLSEGGDGQTAALNLIAAQDDIDQLCEWAIDKKLYWAFRLYDHLVSVYLPTLYDQIMDRTMSPQVCRLLKAHSCVLSLLEYNQDNTTATGKGKGRTFRVAWNNLLMLFNTSTVVPQYTDVNTHSDLFDNILKGTLERLSTTSSTAKVVATAAKNAQVLATDTETRKRLLWSFNNCRRSKKGGTTRWESFLNGFYALVQSAGWYQKLVNVTELAELFLQVTCAALLAFPMISRFPDGWASVPADKKNDILASASGVALTFVIKSAADSLRMGSMWSDVGGFAPHFKAFFGFGQVLTQAPDTGLIIQSQIVAQYNSTGPKSMHLPVATAGGGGEGSGRKRVAARGKKGVGMFIALLGFDFILIMNPADVAIMYGIMTVVCLVSMIEYAIKLHNVDDWLSKSFFSVAVAMFSFCVIAMAAGFVATTNLVTAAVALQLISDVVWPCLELAAVLAFAAIVLAIVSAFMPKPKPKPTPIQTFMNKHAAPAGLAMLHRTDIDYFNVVSHDNTHKSLNGVSFLASDPGHFLQLGLATTKDKYAIQLSATLTHLPDTCWSVCTDCQGQTTIFTYAISADGRQLAVCLTRGDGDTDGVLALPAPSENTTAAEEVRRRQQWKLNCTSEAKTESRVVGNETKSFPVLAQFEITQGTKKLALTVDDAKTDWKVRLVDCNDDITNSNWTLSLQSMGPSPFYYEVPQWTLTPESSGETLFAYFDGTASLPLAVSVSPALPRFLRLSESTDSVGAIEQAEGAAPVLMAPTVYTTTVSIDIDGKLFQQHALITISVEDQSVGPSMSSQQNVVTMAESRTSPRESSTWASARAKWTNIGEEEDPTAAYDNWIQNAPPIFKWQQDSSIPLNQHWTAMAAISRMQTSFAKYSWPGGDFQGFYFRSPVAGPPLTTKVGTDPIDYQGAAAGYVAMAIRAGDSFAADVVDTTKAQHTIDAFNTLLHDNNVNRFQEWVAWDGSAPVTGPHITKGEYIDCLTKSPWMRMRIFWASTQDGWTNASLEMFCHFLKLAALGCSDDEIGNVYTLLTVGEEGKVLKPEWFIDINPMTWRTWTAYLYPAAPETAITVSQLGISNLNKTKHSQYFSAGTVVTMTYHADTVFLDELGYYHSSSGGCCLEGSSQVLMGDGKTLKRIERIQPDDSVMSISSLDGIRQPRRVAFVSRPRRNGRSLYGYKRLPGLLFTADHPIFLSGAQIGFVDPAAALRINPLWAAFPLARIQEDELVVTSPTRQHEILFDLVLEEEEGEEEEEDGSSDGNTAIPPNYIVRNGNDEVTICSEAPNTTILPSMTCFVLAFARAIGSLSTTDNAMAFFPDGLAAGVLDYSARIRKYRGACATAAAASVAIEAATETSVETSMTLSSAVEEVLNNPQNKLTPQVLADSTEALVCSLGLSLQVVVDNGWRHVVLADGTDHRHDHHRKPRRVQVLSTHFLALTQRCCRPPGSSPQLPASYGAVVARLQGVIAASAARQGEHHGDAGFGLQIGTTTAAEKVAVRKLGGGPFMYRLRADVPIEDEDDDDDEDDEEVTIRIVIKGSHNQHHHHHHHHGHEAHDTAVLVARGLLPLNDDAAVYLPVHVSSLSGIHERALQEMAYWHVGWLVVSRGTVDEDQMGGEVHDLWRASDATCRVVERGRSGHDDGGNIGGCCEKYAELLGEAVGKDVVALLVGG</sequence>
<dbReference type="Proteomes" id="UP001287356">
    <property type="component" value="Unassembled WGS sequence"/>
</dbReference>
<keyword evidence="2" id="KW-0472">Membrane</keyword>